<evidence type="ECO:0000256" key="3">
    <source>
        <dbReference type="ARBA" id="ARBA00012243"/>
    </source>
</evidence>
<keyword evidence="8" id="KW-0456">Lyase</keyword>
<sequence length="401" mass="45403">MTVEVLIDTNFEAPTEFGPHQEDIETFIENNDQAGLIRSFSHMVDHSTHPDATLVENGIHAPSSEVPKHWHRRKLSGWIHAHLAPQGFKTAVAKKYGNFVIIRSTGEYHYEEMPIYTRIGMHLLFGGYYRGKVVGSSVMHSLFLKETLRQGLYFTQPESVNQIPSFVQHYTIEMDNYVISNISDYTNFNEFFTRAILPEKRPIAQLEDENIIVSSADSRLNVFTSIDAATELWIKGKNFTLAHLLQDETLAEELEGGSMAIFRLAPQDYHRFHIPTKGTIQSVTPIAGTYYTVNPCTVNEELDVFTDNHRSITKVKSHHGFHYGFVSIGALLVGSIVMTHAEPQKELEKGQEMGYFQYGGSTVIVVFPKDTVAWDEDLLDNSNKSIETLVQMGEKIGRFIV</sequence>
<keyword evidence="9" id="KW-1208">Phospholipid metabolism</keyword>
<name>A0A8H7UXX2_9FUNG</name>
<dbReference type="InterPro" id="IPR033177">
    <property type="entry name" value="PSD-B"/>
</dbReference>
<organism evidence="12 13">
    <name type="scientific">Mucor saturninus</name>
    <dbReference type="NCBI Taxonomy" id="64648"/>
    <lineage>
        <taxon>Eukaryota</taxon>
        <taxon>Fungi</taxon>
        <taxon>Fungi incertae sedis</taxon>
        <taxon>Mucoromycota</taxon>
        <taxon>Mucoromycotina</taxon>
        <taxon>Mucoromycetes</taxon>
        <taxon>Mucorales</taxon>
        <taxon>Mucorineae</taxon>
        <taxon>Mucoraceae</taxon>
        <taxon>Mucor</taxon>
    </lineage>
</organism>
<keyword evidence="5" id="KW-0210">Decarboxylase</keyword>
<keyword evidence="7" id="KW-0594">Phospholipid biosynthesis</keyword>
<dbReference type="EC" id="4.1.1.65" evidence="3"/>
<dbReference type="NCBIfam" id="TIGR00163">
    <property type="entry name" value="PS_decarb"/>
    <property type="match status" value="1"/>
</dbReference>
<keyword evidence="4" id="KW-0444">Lipid biosynthesis</keyword>
<keyword evidence="13" id="KW-1185">Reference proteome</keyword>
<dbReference type="UniPathway" id="UPA00558"/>
<dbReference type="GO" id="GO:0004609">
    <property type="term" value="F:phosphatidylserine decarboxylase activity"/>
    <property type="evidence" value="ECO:0007669"/>
    <property type="project" value="UniProtKB-EC"/>
</dbReference>
<dbReference type="EMBL" id="JAEPRD010000057">
    <property type="protein sequence ID" value="KAG2202761.1"/>
    <property type="molecule type" value="Genomic_DNA"/>
</dbReference>
<reference evidence="12" key="1">
    <citation type="submission" date="2020-12" db="EMBL/GenBank/DDBJ databases">
        <title>Metabolic potential, ecology and presence of endohyphal bacteria is reflected in genomic diversity of Mucoromycotina.</title>
        <authorList>
            <person name="Muszewska A."/>
            <person name="Okrasinska A."/>
            <person name="Steczkiewicz K."/>
            <person name="Drgas O."/>
            <person name="Orlowska M."/>
            <person name="Perlinska-Lenart U."/>
            <person name="Aleksandrzak-Piekarczyk T."/>
            <person name="Szatraj K."/>
            <person name="Zielenkiewicz U."/>
            <person name="Pilsyk S."/>
            <person name="Malc E."/>
            <person name="Mieczkowski P."/>
            <person name="Kruszewska J.S."/>
            <person name="Biernat P."/>
            <person name="Pawlowska J."/>
        </authorList>
    </citation>
    <scope>NUCLEOTIDE SEQUENCE</scope>
    <source>
        <strain evidence="12">WA0000017839</strain>
    </source>
</reference>
<evidence type="ECO:0000313" key="12">
    <source>
        <dbReference type="EMBL" id="KAG2202761.1"/>
    </source>
</evidence>
<comment type="caution">
    <text evidence="12">The sequence shown here is derived from an EMBL/GenBank/DDBJ whole genome shotgun (WGS) entry which is preliminary data.</text>
</comment>
<evidence type="ECO:0000313" key="13">
    <source>
        <dbReference type="Proteomes" id="UP000603453"/>
    </source>
</evidence>
<comment type="cofactor">
    <cofactor evidence="1">
        <name>pyruvate</name>
        <dbReference type="ChEBI" id="CHEBI:15361"/>
    </cofactor>
</comment>
<dbReference type="AlphaFoldDB" id="A0A8H7UXX2"/>
<protein>
    <recommendedName>
        <fullName evidence="3">phosphatidylserine decarboxylase</fullName>
        <ecNumber evidence="3">4.1.1.65</ecNumber>
    </recommendedName>
</protein>
<dbReference type="PANTHER" id="PTHR10067:SF17">
    <property type="entry name" value="PHOSPHATIDYLSERINE DECARBOXYLASE PROENZYME 2"/>
    <property type="match status" value="1"/>
</dbReference>
<evidence type="ECO:0000256" key="6">
    <source>
        <dbReference type="ARBA" id="ARBA00023098"/>
    </source>
</evidence>
<dbReference type="PANTHER" id="PTHR10067">
    <property type="entry name" value="PHOSPHATIDYLSERINE DECARBOXYLASE"/>
    <property type="match status" value="1"/>
</dbReference>
<dbReference type="InterPro" id="IPR003817">
    <property type="entry name" value="PS_Dcarbxylase"/>
</dbReference>
<evidence type="ECO:0000256" key="1">
    <source>
        <dbReference type="ARBA" id="ARBA00001928"/>
    </source>
</evidence>
<accession>A0A8H7UXX2</accession>
<dbReference type="Pfam" id="PF02666">
    <property type="entry name" value="PS_Dcarbxylase"/>
    <property type="match status" value="1"/>
</dbReference>
<evidence type="ECO:0000256" key="11">
    <source>
        <dbReference type="ARBA" id="ARBA00024326"/>
    </source>
</evidence>
<keyword evidence="10" id="KW-0670">Pyruvate</keyword>
<evidence type="ECO:0000256" key="5">
    <source>
        <dbReference type="ARBA" id="ARBA00022793"/>
    </source>
</evidence>
<gene>
    <name evidence="12" type="ORF">INT47_004785</name>
</gene>
<dbReference type="OrthoDB" id="5973539at2759"/>
<evidence type="ECO:0000256" key="7">
    <source>
        <dbReference type="ARBA" id="ARBA00023209"/>
    </source>
</evidence>
<evidence type="ECO:0000256" key="4">
    <source>
        <dbReference type="ARBA" id="ARBA00022516"/>
    </source>
</evidence>
<keyword evidence="6" id="KW-0443">Lipid metabolism</keyword>
<dbReference type="GO" id="GO:0006646">
    <property type="term" value="P:phosphatidylethanolamine biosynthetic process"/>
    <property type="evidence" value="ECO:0007669"/>
    <property type="project" value="UniProtKB-UniPathway"/>
</dbReference>
<comment type="pathway">
    <text evidence="11">Phospholipid metabolism; phosphatidylethanolamine biosynthesis.</text>
</comment>
<evidence type="ECO:0000256" key="9">
    <source>
        <dbReference type="ARBA" id="ARBA00023264"/>
    </source>
</evidence>
<comment type="pathway">
    <text evidence="2">Lipid metabolism.</text>
</comment>
<evidence type="ECO:0000256" key="2">
    <source>
        <dbReference type="ARBA" id="ARBA00005189"/>
    </source>
</evidence>
<proteinExistence type="predicted"/>
<evidence type="ECO:0000256" key="10">
    <source>
        <dbReference type="ARBA" id="ARBA00023317"/>
    </source>
</evidence>
<dbReference type="Proteomes" id="UP000603453">
    <property type="component" value="Unassembled WGS sequence"/>
</dbReference>
<evidence type="ECO:0000256" key="8">
    <source>
        <dbReference type="ARBA" id="ARBA00023239"/>
    </source>
</evidence>